<evidence type="ECO:0000256" key="1">
    <source>
        <dbReference type="SAM" id="Phobius"/>
    </source>
</evidence>
<feature type="signal peptide" evidence="2">
    <location>
        <begin position="1"/>
        <end position="22"/>
    </location>
</feature>
<keyword evidence="1" id="KW-1133">Transmembrane helix</keyword>
<keyword evidence="2" id="KW-0732">Signal</keyword>
<dbReference type="PANTHER" id="PTHR46953">
    <property type="entry name" value="G-PROTEIN COUPLED RECEPTOR MTH-LIKE 1-RELATED"/>
    <property type="match status" value="1"/>
</dbReference>
<keyword evidence="4" id="KW-1185">Reference proteome</keyword>
<dbReference type="OrthoDB" id="10374749at2759"/>
<dbReference type="AlphaFoldDB" id="A0A7R8UI44"/>
<dbReference type="InParanoid" id="A0A7R8UI44"/>
<feature type="transmembrane region" description="Helical" evidence="1">
    <location>
        <begin position="264"/>
        <end position="285"/>
    </location>
</feature>
<keyword evidence="1" id="KW-0812">Transmembrane</keyword>
<gene>
    <name evidence="3" type="ORF">HERILL_LOCUS3591</name>
</gene>
<evidence type="ECO:0000313" key="4">
    <source>
        <dbReference type="Proteomes" id="UP000594454"/>
    </source>
</evidence>
<protein>
    <submittedName>
        <fullName evidence="3">Uncharacterized protein</fullName>
    </submittedName>
</protein>
<accession>A0A7R8UI44</accession>
<name>A0A7R8UI44_HERIL</name>
<dbReference type="InterPro" id="IPR052808">
    <property type="entry name" value="GPCR_Mth-like"/>
</dbReference>
<feature type="transmembrane region" description="Helical" evidence="1">
    <location>
        <begin position="394"/>
        <end position="412"/>
    </location>
</feature>
<feature type="transmembrane region" description="Helical" evidence="1">
    <location>
        <begin position="336"/>
        <end position="356"/>
    </location>
</feature>
<feature type="transmembrane region" description="Helical" evidence="1">
    <location>
        <begin position="197"/>
        <end position="215"/>
    </location>
</feature>
<reference evidence="3 4" key="1">
    <citation type="submission" date="2020-11" db="EMBL/GenBank/DDBJ databases">
        <authorList>
            <person name="Wallbank WR R."/>
            <person name="Pardo Diaz C."/>
            <person name="Kozak K."/>
            <person name="Martin S."/>
            <person name="Jiggins C."/>
            <person name="Moest M."/>
            <person name="Warren A I."/>
            <person name="Generalovic N T."/>
            <person name="Byers J.R.P. K."/>
            <person name="Montejo-Kovacevich G."/>
            <person name="Yen C E."/>
        </authorList>
    </citation>
    <scope>NUCLEOTIDE SEQUENCE [LARGE SCALE GENOMIC DNA]</scope>
</reference>
<dbReference type="Proteomes" id="UP000594454">
    <property type="component" value="Chromosome 2"/>
</dbReference>
<feature type="chain" id="PRO_5031477764" evidence="2">
    <location>
        <begin position="23"/>
        <end position="455"/>
    </location>
</feature>
<proteinExistence type="predicted"/>
<sequence length="455" mass="53005">MVSPIFTIKIFAVLSLVLIAETLQIDNGDEFESYGCDADRKLPDQPDIVGFPVIKKCCRDNENLRIANTTVESFSCHRHDYPIYVNYSIVELYEDCIWFRNRSGGEIELQSVEKPPNHEYFPCMYYGDVFGSHIIQNGSLLVVKTYGAFMYRLNNDYCLDADAYTGAYMVCHYVNETSLAASQELKIDRHANIIQKFFTIISIPCFIGIGLLYIFIKEFRNLHGVCVISMACFLTVEFVLRSVFNNMKEKEAIPLGHTVQYFDLANHFWMLVLFTNTMLFLWIYLPYKHIEWRPFGICSYGMFFVACMVLPTIVSSRLEEDEIITMIDFLTTPKTTIVLVCILLIIIIFVGANRLTALIRNEIFQKYIENSIIDDHEIEMRGHHYQLEDVQTRLTCLTSLIGLMVIMRIFHIPGHRHLVILRETLKSLQGIVFVLIFIVLRYKEIRNFVWRRLKK</sequence>
<dbReference type="Gene3D" id="1.20.1070.10">
    <property type="entry name" value="Rhodopsin 7-helix transmembrane proteins"/>
    <property type="match status" value="1"/>
</dbReference>
<feature type="transmembrane region" description="Helical" evidence="1">
    <location>
        <begin position="222"/>
        <end position="244"/>
    </location>
</feature>
<feature type="transmembrane region" description="Helical" evidence="1">
    <location>
        <begin position="424"/>
        <end position="442"/>
    </location>
</feature>
<evidence type="ECO:0000256" key="2">
    <source>
        <dbReference type="SAM" id="SignalP"/>
    </source>
</evidence>
<organism evidence="3 4">
    <name type="scientific">Hermetia illucens</name>
    <name type="common">Black soldier fly</name>
    <dbReference type="NCBI Taxonomy" id="343691"/>
    <lineage>
        <taxon>Eukaryota</taxon>
        <taxon>Metazoa</taxon>
        <taxon>Ecdysozoa</taxon>
        <taxon>Arthropoda</taxon>
        <taxon>Hexapoda</taxon>
        <taxon>Insecta</taxon>
        <taxon>Pterygota</taxon>
        <taxon>Neoptera</taxon>
        <taxon>Endopterygota</taxon>
        <taxon>Diptera</taxon>
        <taxon>Brachycera</taxon>
        <taxon>Stratiomyomorpha</taxon>
        <taxon>Stratiomyidae</taxon>
        <taxon>Hermetiinae</taxon>
        <taxon>Hermetia</taxon>
    </lineage>
</organism>
<evidence type="ECO:0000313" key="3">
    <source>
        <dbReference type="EMBL" id="CAD7080437.1"/>
    </source>
</evidence>
<keyword evidence="1" id="KW-0472">Membrane</keyword>
<dbReference type="PANTHER" id="PTHR46953:SF1">
    <property type="entry name" value="G-PROTEIN COUPLED RECEPTOR MTH-LIKE 1-RELATED"/>
    <property type="match status" value="1"/>
</dbReference>
<dbReference type="EMBL" id="LR899010">
    <property type="protein sequence ID" value="CAD7080437.1"/>
    <property type="molecule type" value="Genomic_DNA"/>
</dbReference>
<feature type="transmembrane region" description="Helical" evidence="1">
    <location>
        <begin position="297"/>
        <end position="316"/>
    </location>
</feature>